<feature type="domain" description="Mos1 transposase HTH" evidence="1">
    <location>
        <begin position="133"/>
        <end position="163"/>
    </location>
</feature>
<gene>
    <name evidence="2" type="primary">Gvqw3_10</name>
    <name evidence="2" type="ORF">G6Z78_0005904</name>
</gene>
<organism evidence="2 3">
    <name type="scientific">Pseudoatta argentina</name>
    <dbReference type="NCBI Taxonomy" id="621737"/>
    <lineage>
        <taxon>Eukaryota</taxon>
        <taxon>Metazoa</taxon>
        <taxon>Ecdysozoa</taxon>
        <taxon>Arthropoda</taxon>
        <taxon>Hexapoda</taxon>
        <taxon>Insecta</taxon>
        <taxon>Pterygota</taxon>
        <taxon>Neoptera</taxon>
        <taxon>Endopterygota</taxon>
        <taxon>Hymenoptera</taxon>
        <taxon>Apocrita</taxon>
        <taxon>Aculeata</taxon>
        <taxon>Formicoidea</taxon>
        <taxon>Formicidae</taxon>
        <taxon>Myrmicinae</taxon>
        <taxon>Pseudoatta</taxon>
    </lineage>
</organism>
<proteinExistence type="predicted"/>
<comment type="caution">
    <text evidence="2">The sequence shown here is derived from an EMBL/GenBank/DDBJ whole genome shotgun (WGS) entry which is preliminary data.</text>
</comment>
<dbReference type="AlphaFoldDB" id="A0A836FFB2"/>
<dbReference type="EMBL" id="JAANIA010000538">
    <property type="protein sequence ID" value="KAG5323720.1"/>
    <property type="molecule type" value="Genomic_DNA"/>
</dbReference>
<dbReference type="PANTHER" id="PTHR31511:SF12">
    <property type="entry name" value="RHO TERMINATION FACTOR N-TERMINAL DOMAIN-CONTAINING PROTEIN"/>
    <property type="match status" value="1"/>
</dbReference>
<feature type="non-terminal residue" evidence="2">
    <location>
        <position position="329"/>
    </location>
</feature>
<dbReference type="InterPro" id="IPR041426">
    <property type="entry name" value="Mos1_HTH"/>
</dbReference>
<evidence type="ECO:0000313" key="2">
    <source>
        <dbReference type="EMBL" id="KAG5323720.1"/>
    </source>
</evidence>
<dbReference type="Pfam" id="PF17906">
    <property type="entry name" value="HTH_48"/>
    <property type="match status" value="1"/>
</dbReference>
<keyword evidence="3" id="KW-1185">Reference proteome</keyword>
<reference evidence="2" key="1">
    <citation type="submission" date="2020-02" db="EMBL/GenBank/DDBJ databases">
        <title>Relaxed selection underlies rapid genomic changes in the transitions from sociality to social parasitism in ants.</title>
        <authorList>
            <person name="Bi X."/>
        </authorList>
    </citation>
    <scope>NUCLEOTIDE SEQUENCE</scope>
    <source>
        <strain evidence="2">BGI-DK2014c</strain>
        <tissue evidence="2">Whole body</tissue>
    </source>
</reference>
<dbReference type="Proteomes" id="UP000668214">
    <property type="component" value="Unassembled WGS sequence"/>
</dbReference>
<evidence type="ECO:0000313" key="3">
    <source>
        <dbReference type="Proteomes" id="UP000668214"/>
    </source>
</evidence>
<protein>
    <submittedName>
        <fullName evidence="2">GVQW3 protein</fullName>
    </submittedName>
</protein>
<feature type="non-terminal residue" evidence="2">
    <location>
        <position position="1"/>
    </location>
</feature>
<sequence>MLEEVDFEEIMDQEIDSDKEILSDDSGYASDLSEHDTDYAERFVPCLEIPCMISLANTDIVGMYLVRKHDIGYIDALSGRWNANCWNNAAYSDGLFLAVGHRQSVVKIARLADAKLQLERRKLIEPWRFLEETECYKLLKVAYGENSLSRARVFEWYKRFSEGRESTEDDQRPGRPVSVSTPQTVTKILDAMHAGCHIKVPWEITTKRAVISVRRTMRASVLYPTEKYTDRKSLYLHYTTVLNLTNIEFPVTLKNISKFERLNAVSINVYGIELRLTLSNEKKEKHINVLYMQDPRNDGVGHFAWIKNLFRLVSSQISGRKNKKFFCDR</sequence>
<accession>A0A836FFB2</accession>
<name>A0A836FFB2_9HYME</name>
<evidence type="ECO:0000259" key="1">
    <source>
        <dbReference type="Pfam" id="PF17906"/>
    </source>
</evidence>
<dbReference type="PANTHER" id="PTHR31511">
    <property type="entry name" value="PROTEIN CBG23764"/>
    <property type="match status" value="1"/>
</dbReference>